<sequence>MPNTCKVCGTVPVRDPIDYPDVLRKFIRLAKQKVQANEFIVKEEKTIGTLDLPFDQLPEDILEDGSIAYTFQCKQCGSIFHLSCDMYHGRGSWLKQGLVLSRSDYGYAYCQFDGILFWDDTMAPIYTNADGQCYAGEKITIQQDNADLKAENWQGYNITGDENYQNYRLFFGKGQNPNDSIVVLLRDSILEWIFHLKTGGEIIDAQLDEKNITATSEKNQKKQQLIIPIQNPEKFAFLTS</sequence>
<proteinExistence type="predicted"/>
<dbReference type="EMBL" id="MEUA01000063">
    <property type="protein sequence ID" value="OGC12979.1"/>
    <property type="molecule type" value="Genomic_DNA"/>
</dbReference>
<evidence type="ECO:0000313" key="1">
    <source>
        <dbReference type="EMBL" id="OGC12979.1"/>
    </source>
</evidence>
<comment type="caution">
    <text evidence="1">The sequence shown here is derived from an EMBL/GenBank/DDBJ whole genome shotgun (WGS) entry which is preliminary data.</text>
</comment>
<gene>
    <name evidence="1" type="ORF">A2290_04935</name>
</gene>
<dbReference type="AlphaFoldDB" id="A0A1F4RXU8"/>
<protein>
    <submittedName>
        <fullName evidence="1">Uncharacterized protein</fullName>
    </submittedName>
</protein>
<dbReference type="Proteomes" id="UP000177905">
    <property type="component" value="Unassembled WGS sequence"/>
</dbReference>
<name>A0A1F4RXU8_UNCSA</name>
<reference evidence="1 2" key="1">
    <citation type="journal article" date="2016" name="Nat. Commun.">
        <title>Thousands of microbial genomes shed light on interconnected biogeochemical processes in an aquifer system.</title>
        <authorList>
            <person name="Anantharaman K."/>
            <person name="Brown C.T."/>
            <person name="Hug L.A."/>
            <person name="Sharon I."/>
            <person name="Castelle C.J."/>
            <person name="Probst A.J."/>
            <person name="Thomas B.C."/>
            <person name="Singh A."/>
            <person name="Wilkins M.J."/>
            <person name="Karaoz U."/>
            <person name="Brodie E.L."/>
            <person name="Williams K.H."/>
            <person name="Hubbard S.S."/>
            <person name="Banfield J.F."/>
        </authorList>
    </citation>
    <scope>NUCLEOTIDE SEQUENCE [LARGE SCALE GENOMIC DNA]</scope>
</reference>
<organism evidence="1 2">
    <name type="scientific">candidate division WOR-1 bacterium RIFOXYB2_FULL_36_35</name>
    <dbReference type="NCBI Taxonomy" id="1802578"/>
    <lineage>
        <taxon>Bacteria</taxon>
        <taxon>Bacillati</taxon>
        <taxon>Saganbacteria</taxon>
    </lineage>
</organism>
<accession>A0A1F4RXU8</accession>
<evidence type="ECO:0000313" key="2">
    <source>
        <dbReference type="Proteomes" id="UP000177905"/>
    </source>
</evidence>